<evidence type="ECO:0000256" key="3">
    <source>
        <dbReference type="ARBA" id="ARBA00012784"/>
    </source>
</evidence>
<dbReference type="GO" id="GO:0005829">
    <property type="term" value="C:cytosol"/>
    <property type="evidence" value="ECO:0007669"/>
    <property type="project" value="TreeGrafter"/>
</dbReference>
<dbReference type="Pfam" id="PF00962">
    <property type="entry name" value="A_deaminase"/>
    <property type="match status" value="1"/>
</dbReference>
<accession>A0A2L1GPB2</accession>
<sequence>MAQASAQGGFALSSWRGAGPGRHDCRRRMLCRGSGAGRAHQPGLCPLARHPVPIPGSAVRRLEGWRKHQADELHVPASLIAPALLLTYPNADALSASVFGDYQDEHRFRKIGLSAYEGLGDLQGSALLCQEKALRKTLHCFLRRCKQENVLYLELRCSPLNYANHAFPAQQVLANILAELEGCSELETSLLLIATRHGGKEEMFRKIRESVSLVQACQQDARFQKYFRGFDLAGDEDAASSEDMRREFLEIMQDCYNITIHAGEIMPCESIWQAVYHLNAERIGHGLTLRDRPDLMNKFLERGIGIEMCPSSNAQIVGFQDNYLPDTGLQEYPLKKYLDAELLVSVNTDDPGISRTSATNELHKAARLTKGGLSKWEILQLLCNAFRTAFYPYKQKKALIRRVEERLGKLIREEKL</sequence>
<dbReference type="InterPro" id="IPR001365">
    <property type="entry name" value="A_deaminase_dom"/>
</dbReference>
<evidence type="ECO:0000256" key="5">
    <source>
        <dbReference type="ARBA" id="ARBA00022801"/>
    </source>
</evidence>
<dbReference type="InterPro" id="IPR006650">
    <property type="entry name" value="A/AMP_deam_AS"/>
</dbReference>
<evidence type="ECO:0000256" key="2">
    <source>
        <dbReference type="ARBA" id="ARBA00006676"/>
    </source>
</evidence>
<feature type="region of interest" description="Disordered" evidence="7">
    <location>
        <begin position="1"/>
        <end position="22"/>
    </location>
</feature>
<dbReference type="Gene3D" id="3.20.20.140">
    <property type="entry name" value="Metal-dependent hydrolases"/>
    <property type="match status" value="1"/>
</dbReference>
<dbReference type="GO" id="GO:0046103">
    <property type="term" value="P:inosine biosynthetic process"/>
    <property type="evidence" value="ECO:0007669"/>
    <property type="project" value="TreeGrafter"/>
</dbReference>
<dbReference type="InterPro" id="IPR006330">
    <property type="entry name" value="Ado/ade_deaminase"/>
</dbReference>
<dbReference type="GO" id="GO:0004000">
    <property type="term" value="F:adenosine deaminase activity"/>
    <property type="evidence" value="ECO:0007669"/>
    <property type="project" value="TreeGrafter"/>
</dbReference>
<gene>
    <name evidence="9" type="ORF">CAY53_08615</name>
</gene>
<dbReference type="InterPro" id="IPR032466">
    <property type="entry name" value="Metal_Hydrolase"/>
</dbReference>
<evidence type="ECO:0000256" key="6">
    <source>
        <dbReference type="ARBA" id="ARBA00022833"/>
    </source>
</evidence>
<protein>
    <recommendedName>
        <fullName evidence="3">adenosine deaminase</fullName>
        <ecNumber evidence="3">3.5.4.4</ecNumber>
    </recommendedName>
</protein>
<evidence type="ECO:0000256" key="4">
    <source>
        <dbReference type="ARBA" id="ARBA00022723"/>
    </source>
</evidence>
<dbReference type="GO" id="GO:0006154">
    <property type="term" value="P:adenosine catabolic process"/>
    <property type="evidence" value="ECO:0007669"/>
    <property type="project" value="TreeGrafter"/>
</dbReference>
<dbReference type="EC" id="3.5.4.4" evidence="3"/>
<dbReference type="Proteomes" id="UP000239867">
    <property type="component" value="Chromosome"/>
</dbReference>
<dbReference type="PANTHER" id="PTHR11409:SF43">
    <property type="entry name" value="ADENOSINE DEAMINASE"/>
    <property type="match status" value="1"/>
</dbReference>
<evidence type="ECO:0000259" key="8">
    <source>
        <dbReference type="Pfam" id="PF00962"/>
    </source>
</evidence>
<dbReference type="PANTHER" id="PTHR11409">
    <property type="entry name" value="ADENOSINE DEAMINASE"/>
    <property type="match status" value="1"/>
</dbReference>
<feature type="domain" description="Adenosine deaminase" evidence="8">
    <location>
        <begin position="125"/>
        <end position="405"/>
    </location>
</feature>
<evidence type="ECO:0000313" key="9">
    <source>
        <dbReference type="EMBL" id="AVD71520.1"/>
    </source>
</evidence>
<proteinExistence type="inferred from homology"/>
<dbReference type="OrthoDB" id="105475at2"/>
<evidence type="ECO:0000256" key="7">
    <source>
        <dbReference type="SAM" id="MobiDB-lite"/>
    </source>
</evidence>
<dbReference type="GO" id="GO:0009168">
    <property type="term" value="P:purine ribonucleoside monophosphate biosynthetic process"/>
    <property type="evidence" value="ECO:0007669"/>
    <property type="project" value="InterPro"/>
</dbReference>
<dbReference type="KEGG" id="deo:CAY53_08615"/>
<keyword evidence="5" id="KW-0378">Hydrolase</keyword>
<organism evidence="9 10">
    <name type="scientific">Desulfobulbus oralis</name>
    <dbReference type="NCBI Taxonomy" id="1986146"/>
    <lineage>
        <taxon>Bacteria</taxon>
        <taxon>Pseudomonadati</taxon>
        <taxon>Thermodesulfobacteriota</taxon>
        <taxon>Desulfobulbia</taxon>
        <taxon>Desulfobulbales</taxon>
        <taxon>Desulfobulbaceae</taxon>
        <taxon>Desulfobulbus</taxon>
    </lineage>
</organism>
<dbReference type="EMBL" id="CP021255">
    <property type="protein sequence ID" value="AVD71520.1"/>
    <property type="molecule type" value="Genomic_DNA"/>
</dbReference>
<dbReference type="SUPFAM" id="SSF51556">
    <property type="entry name" value="Metallo-dependent hydrolases"/>
    <property type="match status" value="1"/>
</dbReference>
<dbReference type="AlphaFoldDB" id="A0A2L1GPB2"/>
<dbReference type="GO" id="GO:0043103">
    <property type="term" value="P:hypoxanthine salvage"/>
    <property type="evidence" value="ECO:0007669"/>
    <property type="project" value="TreeGrafter"/>
</dbReference>
<evidence type="ECO:0000313" key="10">
    <source>
        <dbReference type="Proteomes" id="UP000239867"/>
    </source>
</evidence>
<keyword evidence="10" id="KW-1185">Reference proteome</keyword>
<keyword evidence="4" id="KW-0479">Metal-binding</keyword>
<dbReference type="PROSITE" id="PS00485">
    <property type="entry name" value="A_DEAMINASE"/>
    <property type="match status" value="1"/>
</dbReference>
<keyword evidence="6" id="KW-0862">Zinc</keyword>
<reference evidence="9 10" key="1">
    <citation type="journal article" date="2018" name="MBio">
        <title>Insights into the evolution of host association through the isolation and characterization of a novel human periodontal pathobiont, Desulfobulbus oralis.</title>
        <authorList>
            <person name="Cross K.L."/>
            <person name="Chirania P."/>
            <person name="Xiong W."/>
            <person name="Beall C.J."/>
            <person name="Elkins J.G."/>
            <person name="Giannone R.J."/>
            <person name="Griffen A.L."/>
            <person name="Guss A.M."/>
            <person name="Hettich R.L."/>
            <person name="Joshi S.S."/>
            <person name="Mokrzan E.M."/>
            <person name="Martin R.K."/>
            <person name="Zhulin I.B."/>
            <person name="Leys E.J."/>
            <person name="Podar M."/>
        </authorList>
    </citation>
    <scope>NUCLEOTIDE SEQUENCE [LARGE SCALE GENOMIC DNA]</scope>
    <source>
        <strain evidence="9 10">ORNL</strain>
    </source>
</reference>
<evidence type="ECO:0000256" key="1">
    <source>
        <dbReference type="ARBA" id="ARBA00001947"/>
    </source>
</evidence>
<comment type="cofactor">
    <cofactor evidence="1">
        <name>Zn(2+)</name>
        <dbReference type="ChEBI" id="CHEBI:29105"/>
    </cofactor>
</comment>
<name>A0A2L1GPB2_9BACT</name>
<dbReference type="GO" id="GO:0046872">
    <property type="term" value="F:metal ion binding"/>
    <property type="evidence" value="ECO:0007669"/>
    <property type="project" value="UniProtKB-KW"/>
</dbReference>
<comment type="similarity">
    <text evidence="2">Belongs to the metallo-dependent hydrolases superfamily. Adenosine and AMP deaminases family.</text>
</comment>